<evidence type="ECO:0000259" key="2">
    <source>
        <dbReference type="Pfam" id="PF25672"/>
    </source>
</evidence>
<sequence length="300" mass="34813">MNKNILAVYILVLLCLLSCDINALNELLSRARDKSLEVENTNVEALKVRKENKDFVEKQLDDINLFEAPVRVQKDMQEVFFNTEIPMYFQQGYPYYPQQKEVRIEKEDLVVITREEKEAQTEIDKVKSVLKEFQFGQLIENARELKDEYKDLESSFYHTFLELKAKIELLKMDHSREGKMKYRNEIQKLVQLHNDLNEQRSNLDMIMNQVDSGLSELGSAKGLFENAQKTLKEALIERLKNKSRSYSFPRRDKGGLLAKSAQSYAESALNQLESASSKLAGARGEKKDIEELVKDVRSFL</sequence>
<evidence type="ECO:0000313" key="3">
    <source>
        <dbReference type="EMBL" id="AHH11702.1"/>
    </source>
</evidence>
<feature type="domain" description="BBH37-like helical" evidence="2">
    <location>
        <begin position="108"/>
        <end position="300"/>
    </location>
</feature>
<dbReference type="NCBIfam" id="NF033721">
    <property type="entry name" value="P12_lipo"/>
    <property type="match status" value="1"/>
</dbReference>
<keyword evidence="1" id="KW-0175">Coiled coil</keyword>
<organism evidence="3">
    <name type="scientific">Borrelia coriaceae ATCC 43381</name>
    <dbReference type="NCBI Taxonomy" id="1408429"/>
    <lineage>
        <taxon>Bacteria</taxon>
        <taxon>Pseudomonadati</taxon>
        <taxon>Spirochaetota</taxon>
        <taxon>Spirochaetia</taxon>
        <taxon>Spirochaetales</taxon>
        <taxon>Borreliaceae</taxon>
        <taxon>Borrelia</taxon>
    </lineage>
</organism>
<dbReference type="InterPro" id="IPR058057">
    <property type="entry name" value="BBH37-like"/>
</dbReference>
<dbReference type="OrthoDB" id="352801at2"/>
<keyword evidence="3" id="KW-0614">Plasmid</keyword>
<feature type="coiled-coil region" evidence="1">
    <location>
        <begin position="265"/>
        <end position="292"/>
    </location>
</feature>
<accession>W5SXU2</accession>
<dbReference type="RefSeq" id="WP_025408901.1">
    <property type="nucleotide sequence ID" value="NZ_CP005766.1"/>
</dbReference>
<geneLocation type="plasmid" evidence="3">
    <name>unnamed</name>
</geneLocation>
<dbReference type="EMBL" id="CP005766">
    <property type="protein sequence ID" value="AHH11702.1"/>
    <property type="molecule type" value="Genomic_DNA"/>
</dbReference>
<name>W5SXU2_9SPIR</name>
<dbReference type="InterPro" id="IPR057717">
    <property type="entry name" value="BBH37-like_helical"/>
</dbReference>
<dbReference type="AlphaFoldDB" id="W5SXU2"/>
<protein>
    <recommendedName>
        <fullName evidence="2">BBH37-like helical domain-containing protein</fullName>
    </recommendedName>
</protein>
<feature type="coiled-coil region" evidence="1">
    <location>
        <begin position="179"/>
        <end position="209"/>
    </location>
</feature>
<dbReference type="Pfam" id="PF25672">
    <property type="entry name" value="BBH37"/>
    <property type="match status" value="1"/>
</dbReference>
<dbReference type="HOGENOM" id="CLU_077087_0_0_12"/>
<proteinExistence type="predicted"/>
<gene>
    <name evidence="3" type="ORF">BCO_0015702</name>
</gene>
<reference evidence="3" key="1">
    <citation type="submission" date="2013-04" db="EMBL/GenBank/DDBJ databases">
        <title>Comparative Genomics of Relapsing Fever Spirochetes.</title>
        <authorList>
            <person name="Schwan T.G."/>
            <person name="Raffel S.J."/>
            <person name="Porcella S.F."/>
            <person name="Martens C.A."/>
            <person name="Bruno D.P."/>
            <person name="Ricklefs S.M."/>
            <person name="Barbian K.B."/>
        </authorList>
    </citation>
    <scope>NUCLEOTIDE SEQUENCE</scope>
    <source>
        <strain evidence="3">Co53</strain>
        <plasmid evidence="3">unnamed</plasmid>
    </source>
</reference>
<evidence type="ECO:0000256" key="1">
    <source>
        <dbReference type="SAM" id="Coils"/>
    </source>
</evidence>